<comment type="function">
    <text evidence="2">Catalyzes a mechanistically unusual reaction, the ATP-dependent insertion of CO2 between the N7 and N8 nitrogen atoms of 7,8-diaminopelargonic acid (DAPA, also called 7,8-diammoniononanoate) to form a ureido ring.</text>
</comment>
<dbReference type="InterPro" id="IPR027417">
    <property type="entry name" value="P-loop_NTPase"/>
</dbReference>
<dbReference type="PANTHER" id="PTHR43210:SF5">
    <property type="entry name" value="DETHIOBIOTIN SYNTHETASE"/>
    <property type="match status" value="1"/>
</dbReference>
<dbReference type="InterPro" id="IPR004472">
    <property type="entry name" value="DTB_synth_BioD"/>
</dbReference>
<dbReference type="PIRSF" id="PIRSF006755">
    <property type="entry name" value="DTB_synth"/>
    <property type="match status" value="1"/>
</dbReference>
<accession>A0ABY6MTW0</accession>
<feature type="binding site" evidence="2">
    <location>
        <begin position="117"/>
        <end position="120"/>
    </location>
    <ligand>
        <name>ATP</name>
        <dbReference type="ChEBI" id="CHEBI:30616"/>
    </ligand>
</feature>
<feature type="binding site" evidence="2">
    <location>
        <begin position="14"/>
        <end position="19"/>
    </location>
    <ligand>
        <name>ATP</name>
        <dbReference type="ChEBI" id="CHEBI:30616"/>
    </ligand>
</feature>
<keyword evidence="2" id="KW-0460">Magnesium</keyword>
<feature type="binding site" evidence="2">
    <location>
        <begin position="210"/>
        <end position="212"/>
    </location>
    <ligand>
        <name>ATP</name>
        <dbReference type="ChEBI" id="CHEBI:30616"/>
    </ligand>
</feature>
<feature type="binding site" evidence="2">
    <location>
        <position position="56"/>
    </location>
    <ligand>
        <name>Mg(2+)</name>
        <dbReference type="ChEBI" id="CHEBI:18420"/>
    </ligand>
</feature>
<dbReference type="EC" id="6.3.3.3" evidence="2"/>
<dbReference type="EMBL" id="CP110257">
    <property type="protein sequence ID" value="UZD55434.1"/>
    <property type="molecule type" value="Genomic_DNA"/>
</dbReference>
<feature type="binding site" evidence="2">
    <location>
        <position position="18"/>
    </location>
    <ligand>
        <name>Mg(2+)</name>
        <dbReference type="ChEBI" id="CHEBI:18420"/>
    </ligand>
</feature>
<evidence type="ECO:0000313" key="3">
    <source>
        <dbReference type="EMBL" id="UZD55434.1"/>
    </source>
</evidence>
<dbReference type="GO" id="GO:0004141">
    <property type="term" value="F:dethiobiotin synthase activity"/>
    <property type="evidence" value="ECO:0007669"/>
    <property type="project" value="UniProtKB-EC"/>
</dbReference>
<sequence>MELQGVFVTGTDTEIGKTTVSAGLLRAWARQGLRTAGYKPIAAGTELREGRRVNDDVERLRAASSVPLAPQEACRFLLDEPCAPHIAARLAGVRLELAPLLEGARALMPRCDRLVVEGVGGFCVPLNENEDTADLAAALGLPVVLVVGLRLGCLSHALLTAEAVCARGLRLAGWVGNQVDAGMAHREDNLATLADLMRRRFGAPCLGAVPRLPRDEADAVASHLDLGALWA</sequence>
<name>A0ABY6MTW0_9BURK</name>
<keyword evidence="2" id="KW-0067">ATP-binding</keyword>
<keyword evidence="2" id="KW-0479">Metal-binding</keyword>
<comment type="subunit">
    <text evidence="2">Homodimer.</text>
</comment>
<dbReference type="HAMAP" id="MF_00336">
    <property type="entry name" value="BioD"/>
    <property type="match status" value="1"/>
</dbReference>
<feature type="binding site" evidence="2">
    <location>
        <position position="117"/>
    </location>
    <ligand>
        <name>Mg(2+)</name>
        <dbReference type="ChEBI" id="CHEBI:18420"/>
    </ligand>
</feature>
<comment type="similarity">
    <text evidence="2">Belongs to the dethiobiotin synthetase family.</text>
</comment>
<dbReference type="PANTHER" id="PTHR43210">
    <property type="entry name" value="DETHIOBIOTIN SYNTHETASE"/>
    <property type="match status" value="1"/>
</dbReference>
<proteinExistence type="inferred from homology"/>
<keyword evidence="1 2" id="KW-0093">Biotin biosynthesis</keyword>
<dbReference type="NCBIfam" id="TIGR00347">
    <property type="entry name" value="bioD"/>
    <property type="match status" value="1"/>
</dbReference>
<feature type="binding site" evidence="2">
    <location>
        <begin position="177"/>
        <end position="178"/>
    </location>
    <ligand>
        <name>ATP</name>
        <dbReference type="ChEBI" id="CHEBI:30616"/>
    </ligand>
</feature>
<dbReference type="SUPFAM" id="SSF52540">
    <property type="entry name" value="P-loop containing nucleoside triphosphate hydrolases"/>
    <property type="match status" value="1"/>
</dbReference>
<evidence type="ECO:0000256" key="1">
    <source>
        <dbReference type="ARBA" id="ARBA00022756"/>
    </source>
</evidence>
<feature type="binding site" evidence="2">
    <location>
        <position position="56"/>
    </location>
    <ligand>
        <name>ATP</name>
        <dbReference type="ChEBI" id="CHEBI:30616"/>
    </ligand>
</feature>
<keyword evidence="4" id="KW-1185">Reference proteome</keyword>
<dbReference type="Proteomes" id="UP001163266">
    <property type="component" value="Chromosome"/>
</dbReference>
<keyword evidence="2" id="KW-0547">Nucleotide-binding</keyword>
<reference evidence="3" key="1">
    <citation type="submission" date="2022-10" db="EMBL/GenBank/DDBJ databases">
        <title>Complete genome sequence of Schlegelella aquatica LMG 23380.</title>
        <authorList>
            <person name="Musilova J."/>
            <person name="Kourilova X."/>
            <person name="Bezdicek M."/>
            <person name="Hermankova K."/>
            <person name="Obruca S."/>
            <person name="Sedlar K."/>
        </authorList>
    </citation>
    <scope>NUCLEOTIDE SEQUENCE</scope>
    <source>
        <strain evidence="3">LMG 23380</strain>
    </source>
</reference>
<dbReference type="CDD" id="cd03109">
    <property type="entry name" value="DTBS"/>
    <property type="match status" value="1"/>
</dbReference>
<keyword evidence="2" id="KW-0963">Cytoplasm</keyword>
<evidence type="ECO:0000256" key="2">
    <source>
        <dbReference type="HAMAP-Rule" id="MF_00336"/>
    </source>
</evidence>
<dbReference type="RefSeq" id="WP_264893188.1">
    <property type="nucleotide sequence ID" value="NZ_CP110257.1"/>
</dbReference>
<feature type="active site" evidence="2">
    <location>
        <position position="39"/>
    </location>
</feature>
<gene>
    <name evidence="2 3" type="primary">bioD</name>
    <name evidence="3" type="ORF">OMP39_02245</name>
</gene>
<comment type="cofactor">
    <cofactor evidence="2">
        <name>Mg(2+)</name>
        <dbReference type="ChEBI" id="CHEBI:18420"/>
    </cofactor>
</comment>
<keyword evidence="2 3" id="KW-0436">Ligase</keyword>
<comment type="pathway">
    <text evidence="2">Cofactor biosynthesis; biotin biosynthesis; biotin from 7,8-diaminononanoate: step 1/2.</text>
</comment>
<comment type="catalytic activity">
    <reaction evidence="2">
        <text>(7R,8S)-7,8-diammoniononanoate + CO2 + ATP = (4R,5S)-dethiobiotin + ADP + phosphate + 3 H(+)</text>
        <dbReference type="Rhea" id="RHEA:15805"/>
        <dbReference type="ChEBI" id="CHEBI:15378"/>
        <dbReference type="ChEBI" id="CHEBI:16526"/>
        <dbReference type="ChEBI" id="CHEBI:30616"/>
        <dbReference type="ChEBI" id="CHEBI:43474"/>
        <dbReference type="ChEBI" id="CHEBI:149469"/>
        <dbReference type="ChEBI" id="CHEBI:149473"/>
        <dbReference type="ChEBI" id="CHEBI:456216"/>
        <dbReference type="EC" id="6.3.3.3"/>
    </reaction>
</comment>
<dbReference type="Pfam" id="PF13500">
    <property type="entry name" value="AAA_26"/>
    <property type="match status" value="1"/>
</dbReference>
<comment type="subcellular location">
    <subcellularLocation>
        <location evidence="2">Cytoplasm</location>
    </subcellularLocation>
</comment>
<evidence type="ECO:0000313" key="4">
    <source>
        <dbReference type="Proteomes" id="UP001163266"/>
    </source>
</evidence>
<comment type="caution">
    <text evidence="2">Lacks conserved residue(s) required for the propagation of feature annotation.</text>
</comment>
<organism evidence="3 4">
    <name type="scientific">Caldimonas aquatica</name>
    <dbReference type="NCBI Taxonomy" id="376175"/>
    <lineage>
        <taxon>Bacteria</taxon>
        <taxon>Pseudomonadati</taxon>
        <taxon>Pseudomonadota</taxon>
        <taxon>Betaproteobacteria</taxon>
        <taxon>Burkholderiales</taxon>
        <taxon>Sphaerotilaceae</taxon>
        <taxon>Caldimonas</taxon>
    </lineage>
</organism>
<dbReference type="Gene3D" id="3.40.50.300">
    <property type="entry name" value="P-loop containing nucleotide triphosphate hydrolases"/>
    <property type="match status" value="1"/>
</dbReference>
<protein>
    <recommendedName>
        <fullName evidence="2">ATP-dependent dethiobiotin synthetase BioD</fullName>
        <ecNumber evidence="2">6.3.3.3</ecNumber>
    </recommendedName>
    <alternativeName>
        <fullName evidence="2">DTB synthetase</fullName>
        <shortName evidence="2">DTBS</shortName>
    </alternativeName>
    <alternativeName>
        <fullName evidence="2">Dethiobiotin synthase</fullName>
    </alternativeName>
</protein>